<keyword evidence="1" id="KW-0732">Signal</keyword>
<accession>A0A5K7SH03</accession>
<dbReference type="Proteomes" id="UP001193389">
    <property type="component" value="Chromosome"/>
</dbReference>
<feature type="signal peptide" evidence="1">
    <location>
        <begin position="1"/>
        <end position="24"/>
    </location>
</feature>
<feature type="chain" id="PRO_5024374085" evidence="1">
    <location>
        <begin position="25"/>
        <end position="265"/>
    </location>
</feature>
<keyword evidence="3" id="KW-1185">Reference proteome</keyword>
<protein>
    <submittedName>
        <fullName evidence="2">Secreted protein</fullName>
    </submittedName>
</protein>
<sequence length="265" mass="30162">MKKIILFGVLFLLTVQFSFSQKNAKPIISSYNFSGQTELWESIGSGILNYQADVMYIYGKIYVTPLMPDSANHKLPTLTEAYLYPLYNQFKKNKDEIIPGYSGDIFLILNFTTQPVQIYKQLANEMRPFSDMLTYNIDGTAHQGKLRILIKDKEQLNKINRIKPSFLGLVGNLKDIDQNIDPNKMPLIEVDFNELTAWKGIGNIPFEDFTKIKALVDKVHAQKKKISIANCPSYKTVADLIQTSKADFMTTSEATRMAGFFDTNK</sequence>
<evidence type="ECO:0000256" key="1">
    <source>
        <dbReference type="SAM" id="SignalP"/>
    </source>
</evidence>
<dbReference type="RefSeq" id="WP_318348862.1">
    <property type="nucleotide sequence ID" value="NZ_AP018694.1"/>
</dbReference>
<name>A0A5K7SH03_9BACT</name>
<dbReference type="AlphaFoldDB" id="A0A5K7SH03"/>
<dbReference type="EMBL" id="AP018694">
    <property type="protein sequence ID" value="BBE20759.1"/>
    <property type="molecule type" value="Genomic_DNA"/>
</dbReference>
<gene>
    <name evidence="2" type="ORF">AQPE_4953</name>
</gene>
<organism evidence="2 3">
    <name type="scientific">Aquipluma nitroreducens</name>
    <dbReference type="NCBI Taxonomy" id="2010828"/>
    <lineage>
        <taxon>Bacteria</taxon>
        <taxon>Pseudomonadati</taxon>
        <taxon>Bacteroidota</taxon>
        <taxon>Bacteroidia</taxon>
        <taxon>Marinilabiliales</taxon>
        <taxon>Prolixibacteraceae</taxon>
        <taxon>Aquipluma</taxon>
    </lineage>
</organism>
<evidence type="ECO:0000313" key="3">
    <source>
        <dbReference type="Proteomes" id="UP001193389"/>
    </source>
</evidence>
<reference evidence="2" key="1">
    <citation type="journal article" date="2020" name="Int. J. Syst. Evol. Microbiol.">
        <title>Aquipluma nitroreducens gen. nov. sp. nov., a novel facultatively anaerobic bacterium isolated from a freshwater lake.</title>
        <authorList>
            <person name="Watanabe M."/>
            <person name="Kojima H."/>
            <person name="Fukui M."/>
        </authorList>
    </citation>
    <scope>NUCLEOTIDE SEQUENCE</scope>
    <source>
        <strain evidence="2">MeG22</strain>
    </source>
</reference>
<dbReference type="KEGG" id="anf:AQPE_4953"/>
<evidence type="ECO:0000313" key="2">
    <source>
        <dbReference type="EMBL" id="BBE20759.1"/>
    </source>
</evidence>
<proteinExistence type="predicted"/>